<dbReference type="Proteomes" id="UP000789901">
    <property type="component" value="Unassembled WGS sequence"/>
</dbReference>
<organism evidence="1 2">
    <name type="scientific">Gigaspora margarita</name>
    <dbReference type="NCBI Taxonomy" id="4874"/>
    <lineage>
        <taxon>Eukaryota</taxon>
        <taxon>Fungi</taxon>
        <taxon>Fungi incertae sedis</taxon>
        <taxon>Mucoromycota</taxon>
        <taxon>Glomeromycotina</taxon>
        <taxon>Glomeromycetes</taxon>
        <taxon>Diversisporales</taxon>
        <taxon>Gigasporaceae</taxon>
        <taxon>Gigaspora</taxon>
    </lineage>
</organism>
<proteinExistence type="predicted"/>
<evidence type="ECO:0000313" key="2">
    <source>
        <dbReference type="Proteomes" id="UP000789901"/>
    </source>
</evidence>
<evidence type="ECO:0000313" key="1">
    <source>
        <dbReference type="EMBL" id="CAG8513182.1"/>
    </source>
</evidence>
<accession>A0ABM8W372</accession>
<gene>
    <name evidence="1" type="ORF">GMARGA_LOCUS2785</name>
</gene>
<protein>
    <submittedName>
        <fullName evidence="1">41892_t:CDS:1</fullName>
    </submittedName>
</protein>
<comment type="caution">
    <text evidence="1">The sequence shown here is derived from an EMBL/GenBank/DDBJ whole genome shotgun (WGS) entry which is preliminary data.</text>
</comment>
<sequence length="195" mass="22406">MNTQHSTAQKSVPYQLVFRQLPHCDTSLVNLLENNNYSYLSAKGSDSSLDGQALISEMDFQPTILSEINNEIENIEETYDDSDTICDMDDLQEMNSDEDEWHEMNNSADEQEHNNAMKIEDRMVNSNEIILIEDSDDDFDKSHHYTAQEKEKWQAHFNIESNTIVHEIYYAAVGSTKDYTEAAPVKIPSKNQLNC</sequence>
<keyword evidence="2" id="KW-1185">Reference proteome</keyword>
<reference evidence="1 2" key="1">
    <citation type="submission" date="2021-06" db="EMBL/GenBank/DDBJ databases">
        <authorList>
            <person name="Kallberg Y."/>
            <person name="Tangrot J."/>
            <person name="Rosling A."/>
        </authorList>
    </citation>
    <scope>NUCLEOTIDE SEQUENCE [LARGE SCALE GENOMIC DNA]</scope>
    <source>
        <strain evidence="1 2">120-4 pot B 10/14</strain>
    </source>
</reference>
<name>A0ABM8W372_GIGMA</name>
<dbReference type="EMBL" id="CAJVQB010000915">
    <property type="protein sequence ID" value="CAG8513182.1"/>
    <property type="molecule type" value="Genomic_DNA"/>
</dbReference>